<evidence type="ECO:0000313" key="10">
    <source>
        <dbReference type="EMBL" id="GGR27361.1"/>
    </source>
</evidence>
<comment type="similarity">
    <text evidence="7">Belongs to the binding-protein-dependent transport system permease family.</text>
</comment>
<dbReference type="InterPro" id="IPR035906">
    <property type="entry name" value="MetI-like_sf"/>
</dbReference>
<comment type="caution">
    <text evidence="10">The sequence shown here is derived from an EMBL/GenBank/DDBJ whole genome shotgun (WGS) entry which is preliminary data.</text>
</comment>
<comment type="subcellular location">
    <subcellularLocation>
        <location evidence="1 7">Cell membrane</location>
        <topology evidence="1 7">Multi-pass membrane protein</topology>
    </subcellularLocation>
</comment>
<feature type="compositionally biased region" description="Basic and acidic residues" evidence="8">
    <location>
        <begin position="1"/>
        <end position="12"/>
    </location>
</feature>
<feature type="domain" description="ABC transmembrane type-1" evidence="9">
    <location>
        <begin position="99"/>
        <end position="292"/>
    </location>
</feature>
<evidence type="ECO:0000256" key="5">
    <source>
        <dbReference type="ARBA" id="ARBA00022989"/>
    </source>
</evidence>
<evidence type="ECO:0000256" key="7">
    <source>
        <dbReference type="RuleBase" id="RU363032"/>
    </source>
</evidence>
<dbReference type="PANTHER" id="PTHR43744">
    <property type="entry name" value="ABC TRANSPORTER PERMEASE PROTEIN MG189-RELATED-RELATED"/>
    <property type="match status" value="1"/>
</dbReference>
<reference evidence="10" key="1">
    <citation type="journal article" date="2014" name="Int. J. Syst. Evol. Microbiol.">
        <title>Complete genome sequence of Corynebacterium casei LMG S-19264T (=DSM 44701T), isolated from a smear-ripened cheese.</title>
        <authorList>
            <consortium name="US DOE Joint Genome Institute (JGI-PGF)"/>
            <person name="Walter F."/>
            <person name="Albersmeier A."/>
            <person name="Kalinowski J."/>
            <person name="Ruckert C."/>
        </authorList>
    </citation>
    <scope>NUCLEOTIDE SEQUENCE</scope>
    <source>
        <strain evidence="10">JCM 3346</strain>
    </source>
</reference>
<keyword evidence="5 7" id="KW-1133">Transmembrane helix</keyword>
<evidence type="ECO:0000256" key="8">
    <source>
        <dbReference type="SAM" id="MobiDB-lite"/>
    </source>
</evidence>
<feature type="transmembrane region" description="Helical" evidence="7">
    <location>
        <begin position="167"/>
        <end position="188"/>
    </location>
</feature>
<evidence type="ECO:0000313" key="11">
    <source>
        <dbReference type="Proteomes" id="UP000610303"/>
    </source>
</evidence>
<evidence type="ECO:0000256" key="6">
    <source>
        <dbReference type="ARBA" id="ARBA00023136"/>
    </source>
</evidence>
<organism evidence="10 11">
    <name type="scientific">Agromyces mediolanus</name>
    <name type="common">Corynebacterium mediolanum</name>
    <dbReference type="NCBI Taxonomy" id="41986"/>
    <lineage>
        <taxon>Bacteria</taxon>
        <taxon>Bacillati</taxon>
        <taxon>Actinomycetota</taxon>
        <taxon>Actinomycetes</taxon>
        <taxon>Micrococcales</taxon>
        <taxon>Microbacteriaceae</taxon>
        <taxon>Agromyces</taxon>
    </lineage>
</organism>
<keyword evidence="2 7" id="KW-0813">Transport</keyword>
<dbReference type="Gene3D" id="1.10.3720.10">
    <property type="entry name" value="MetI-like"/>
    <property type="match status" value="1"/>
</dbReference>
<name>A0A918CIR3_AGRME</name>
<dbReference type="PROSITE" id="PS50928">
    <property type="entry name" value="ABC_TM1"/>
    <property type="match status" value="1"/>
</dbReference>
<sequence length="307" mass="33271">MTIALDRTETPDARNTAGRGEGPAARSAARRRTNLFSTAILVIGALYCVLPVLWILVAATKSPAELFSTPTAIPSFTGGFWENLTGLFAYKDGVFGRWMLNSALYAGGGGVASTLIAAAAGYALAKYRFRGSTWIFRLIVAGVLLPQIMLAIPQYLLLAQVGLTNSYLSVILPLLVSPYAIYLCKIYAESSVPDEIMEAARIDGASEWRIFVSTGLRLMAPALVTVFLLQFIAIWNNFLLPFIMLTDDTKFPLTLGLFAMLRSGASQAALYSLVIMGTLLAIIPVAILFLSLQRYWRLDLLSGGVKA</sequence>
<feature type="region of interest" description="Disordered" evidence="8">
    <location>
        <begin position="1"/>
        <end position="26"/>
    </location>
</feature>
<proteinExistence type="inferred from homology"/>
<accession>A0A918CIR3</accession>
<dbReference type="EMBL" id="BMRJ01000002">
    <property type="protein sequence ID" value="GGR27361.1"/>
    <property type="molecule type" value="Genomic_DNA"/>
</dbReference>
<evidence type="ECO:0000256" key="3">
    <source>
        <dbReference type="ARBA" id="ARBA00022475"/>
    </source>
</evidence>
<keyword evidence="3" id="KW-1003">Cell membrane</keyword>
<evidence type="ECO:0000256" key="2">
    <source>
        <dbReference type="ARBA" id="ARBA00022448"/>
    </source>
</evidence>
<keyword evidence="4 7" id="KW-0812">Transmembrane</keyword>
<feature type="transmembrane region" description="Helical" evidence="7">
    <location>
        <begin position="268"/>
        <end position="292"/>
    </location>
</feature>
<dbReference type="AlphaFoldDB" id="A0A918CIR3"/>
<feature type="transmembrane region" description="Helical" evidence="7">
    <location>
        <begin position="134"/>
        <end position="155"/>
    </location>
</feature>
<evidence type="ECO:0000259" key="9">
    <source>
        <dbReference type="PROSITE" id="PS50928"/>
    </source>
</evidence>
<keyword evidence="6 7" id="KW-0472">Membrane</keyword>
<dbReference type="SUPFAM" id="SSF161098">
    <property type="entry name" value="MetI-like"/>
    <property type="match status" value="1"/>
</dbReference>
<dbReference type="GO" id="GO:0005886">
    <property type="term" value="C:plasma membrane"/>
    <property type="evidence" value="ECO:0007669"/>
    <property type="project" value="UniProtKB-SubCell"/>
</dbReference>
<feature type="transmembrane region" description="Helical" evidence="7">
    <location>
        <begin position="208"/>
        <end position="235"/>
    </location>
</feature>
<dbReference type="CDD" id="cd06261">
    <property type="entry name" value="TM_PBP2"/>
    <property type="match status" value="1"/>
</dbReference>
<evidence type="ECO:0000256" key="4">
    <source>
        <dbReference type="ARBA" id="ARBA00022692"/>
    </source>
</evidence>
<feature type="transmembrane region" description="Helical" evidence="7">
    <location>
        <begin position="103"/>
        <end position="125"/>
    </location>
</feature>
<dbReference type="Pfam" id="PF00528">
    <property type="entry name" value="BPD_transp_1"/>
    <property type="match status" value="1"/>
</dbReference>
<feature type="transmembrane region" description="Helical" evidence="7">
    <location>
        <begin position="35"/>
        <end position="57"/>
    </location>
</feature>
<reference evidence="10" key="2">
    <citation type="submission" date="2020-09" db="EMBL/GenBank/DDBJ databases">
        <authorList>
            <person name="Sun Q."/>
            <person name="Ohkuma M."/>
        </authorList>
    </citation>
    <scope>NUCLEOTIDE SEQUENCE</scope>
    <source>
        <strain evidence="10">JCM 3346</strain>
    </source>
</reference>
<gene>
    <name evidence="10" type="ORF">GCM10010196_21180</name>
</gene>
<dbReference type="Proteomes" id="UP000610303">
    <property type="component" value="Unassembled WGS sequence"/>
</dbReference>
<dbReference type="InterPro" id="IPR000515">
    <property type="entry name" value="MetI-like"/>
</dbReference>
<dbReference type="GO" id="GO:0055085">
    <property type="term" value="P:transmembrane transport"/>
    <property type="evidence" value="ECO:0007669"/>
    <property type="project" value="InterPro"/>
</dbReference>
<protein>
    <submittedName>
        <fullName evidence="10">Sugar ABC transporter permease</fullName>
    </submittedName>
</protein>
<evidence type="ECO:0000256" key="1">
    <source>
        <dbReference type="ARBA" id="ARBA00004651"/>
    </source>
</evidence>
<dbReference type="PANTHER" id="PTHR43744:SF12">
    <property type="entry name" value="ABC TRANSPORTER PERMEASE PROTEIN MG189-RELATED"/>
    <property type="match status" value="1"/>
</dbReference>
<dbReference type="RefSeq" id="WP_189085331.1">
    <property type="nucleotide sequence ID" value="NZ_BMRJ01000002.1"/>
</dbReference>
<keyword evidence="11" id="KW-1185">Reference proteome</keyword>